<feature type="compositionally biased region" description="Low complexity" evidence="1">
    <location>
        <begin position="169"/>
        <end position="182"/>
    </location>
</feature>
<feature type="region of interest" description="Disordered" evidence="1">
    <location>
        <begin position="160"/>
        <end position="182"/>
    </location>
</feature>
<gene>
    <name evidence="2" type="ORF">BEMITA_LOCUS5318</name>
</gene>
<sequence>MEDSIMPCVFGLDSLFSNESGVLFAQPFIGRYNIHGTQFIVVPVEQVEGPQGLLEELDSQLSHEEHHQAVVAPATPATQPPATRTTRLNATHPSSSSPTPAPVDPGHFQCPARKPIASAALSTDPRHYFRATRVKKALHPTDHVKTCKWLNNAGKLIKRDAKPPLAPESSTGLSAATTAAPK</sequence>
<accession>A0A9P0A8B5</accession>
<dbReference type="EMBL" id="OU963864">
    <property type="protein sequence ID" value="CAH0386168.1"/>
    <property type="molecule type" value="Genomic_DNA"/>
</dbReference>
<keyword evidence="3" id="KW-1185">Reference proteome</keyword>
<evidence type="ECO:0000313" key="2">
    <source>
        <dbReference type="EMBL" id="CAH0386168.1"/>
    </source>
</evidence>
<dbReference type="Proteomes" id="UP001152759">
    <property type="component" value="Chromosome 3"/>
</dbReference>
<reference evidence="2" key="1">
    <citation type="submission" date="2021-12" db="EMBL/GenBank/DDBJ databases">
        <authorList>
            <person name="King R."/>
        </authorList>
    </citation>
    <scope>NUCLEOTIDE SEQUENCE</scope>
</reference>
<evidence type="ECO:0000256" key="1">
    <source>
        <dbReference type="SAM" id="MobiDB-lite"/>
    </source>
</evidence>
<dbReference type="AlphaFoldDB" id="A0A9P0A8B5"/>
<feature type="region of interest" description="Disordered" evidence="1">
    <location>
        <begin position="71"/>
        <end position="108"/>
    </location>
</feature>
<evidence type="ECO:0000313" key="3">
    <source>
        <dbReference type="Proteomes" id="UP001152759"/>
    </source>
</evidence>
<organism evidence="2 3">
    <name type="scientific">Bemisia tabaci</name>
    <name type="common">Sweetpotato whitefly</name>
    <name type="synonym">Aleurodes tabaci</name>
    <dbReference type="NCBI Taxonomy" id="7038"/>
    <lineage>
        <taxon>Eukaryota</taxon>
        <taxon>Metazoa</taxon>
        <taxon>Ecdysozoa</taxon>
        <taxon>Arthropoda</taxon>
        <taxon>Hexapoda</taxon>
        <taxon>Insecta</taxon>
        <taxon>Pterygota</taxon>
        <taxon>Neoptera</taxon>
        <taxon>Paraneoptera</taxon>
        <taxon>Hemiptera</taxon>
        <taxon>Sternorrhyncha</taxon>
        <taxon>Aleyrodoidea</taxon>
        <taxon>Aleyrodidae</taxon>
        <taxon>Aleyrodinae</taxon>
        <taxon>Bemisia</taxon>
    </lineage>
</organism>
<feature type="compositionally biased region" description="Low complexity" evidence="1">
    <location>
        <begin position="71"/>
        <end position="98"/>
    </location>
</feature>
<proteinExistence type="predicted"/>
<name>A0A9P0A8B5_BEMTA</name>
<protein>
    <submittedName>
        <fullName evidence="2">Uncharacterized protein</fullName>
    </submittedName>
</protein>